<dbReference type="AlphaFoldDB" id="A0A0F7JX74"/>
<dbReference type="PIRSF" id="PIRSF029730">
    <property type="entry name" value="UCP029730"/>
    <property type="match status" value="1"/>
</dbReference>
<proteinExistence type="predicted"/>
<sequence>MERPDTAQTPTHQDLLTPEEPPAWEELNSESQSPLLLVCDHASNRVPHKLAHLGLDLNILGMHVAYDIGCEKLTRLLASHFNATALLANYSRLVIDLNRHPGDGSSIPEVSDDIEIPGNHALTPDQIRQREMALFWPYHNQIEHILGRIVSRGQTPILCSIHSFTPIFKGFSRPWHIGILWDRDRRIAQPMLESLKAAQRFNVGDNEPYHARNPVGFTMDVHAEKNGYPHLLMEIRQDLIGQQAGVTEWAEIIHSHLKPILARMTFT</sequence>
<dbReference type="SUPFAM" id="SSF53187">
    <property type="entry name" value="Zn-dependent exopeptidases"/>
    <property type="match status" value="1"/>
</dbReference>
<dbReference type="Pfam" id="PF05013">
    <property type="entry name" value="FGase"/>
    <property type="match status" value="1"/>
</dbReference>
<protein>
    <recommendedName>
        <fullName evidence="3">N-formylglutamate amidohydrolase</fullName>
    </recommendedName>
</protein>
<evidence type="ECO:0000313" key="1">
    <source>
        <dbReference type="EMBL" id="AKH19949.1"/>
    </source>
</evidence>
<dbReference type="InterPro" id="IPR011227">
    <property type="entry name" value="UCP029730"/>
</dbReference>
<name>A0A0F7JX74_9GAMM</name>
<gene>
    <name evidence="1" type="ORF">AAY24_05840</name>
</gene>
<dbReference type="Proteomes" id="UP000034410">
    <property type="component" value="Chromosome"/>
</dbReference>
<organism evidence="1 2">
    <name type="scientific">Sedimenticola thiotaurini</name>
    <dbReference type="NCBI Taxonomy" id="1543721"/>
    <lineage>
        <taxon>Bacteria</taxon>
        <taxon>Pseudomonadati</taxon>
        <taxon>Pseudomonadota</taxon>
        <taxon>Gammaproteobacteria</taxon>
        <taxon>Chromatiales</taxon>
        <taxon>Sedimenticolaceae</taxon>
        <taxon>Sedimenticola</taxon>
    </lineage>
</organism>
<dbReference type="EMBL" id="CP011412">
    <property type="protein sequence ID" value="AKH19949.1"/>
    <property type="molecule type" value="Genomic_DNA"/>
</dbReference>
<accession>A0A0F7JX74</accession>
<dbReference type="InterPro" id="IPR007709">
    <property type="entry name" value="N-FG_amidohydro"/>
</dbReference>
<dbReference type="RefSeq" id="WP_046858884.1">
    <property type="nucleotide sequence ID" value="NZ_CP011412.1"/>
</dbReference>
<dbReference type="Gene3D" id="3.40.630.40">
    <property type="entry name" value="Zn-dependent exopeptidases"/>
    <property type="match status" value="1"/>
</dbReference>
<keyword evidence="2" id="KW-1185">Reference proteome</keyword>
<evidence type="ECO:0000313" key="2">
    <source>
        <dbReference type="Proteomes" id="UP000034410"/>
    </source>
</evidence>
<evidence type="ECO:0008006" key="3">
    <source>
        <dbReference type="Google" id="ProtNLM"/>
    </source>
</evidence>
<dbReference type="KEGG" id="seds:AAY24_05840"/>
<dbReference type="PATRIC" id="fig|1543721.4.peg.1209"/>
<reference evidence="1 2" key="1">
    <citation type="journal article" date="2015" name="Genome Announc.">
        <title>Complete Genome Sequence of Sedimenticola thiotaurini Strain SIP-G1, a Polyphosphate- and Polyhydroxyalkanoate-Accumulating Sulfur-Oxidizing Gammaproteobacterium Isolated from Salt Marsh Sediments.</title>
        <authorList>
            <person name="Flood B.E."/>
            <person name="Jones D.S."/>
            <person name="Bailey J.V."/>
        </authorList>
    </citation>
    <scope>NUCLEOTIDE SEQUENCE [LARGE SCALE GENOMIC DNA]</scope>
    <source>
        <strain evidence="1 2">SIP-G1</strain>
    </source>
</reference>